<evidence type="ECO:0000256" key="12">
    <source>
        <dbReference type="ARBA" id="ARBA00023316"/>
    </source>
</evidence>
<dbReference type="GO" id="GO:0008360">
    <property type="term" value="P:regulation of cell shape"/>
    <property type="evidence" value="ECO:0007669"/>
    <property type="project" value="UniProtKB-KW"/>
</dbReference>
<feature type="non-terminal residue" evidence="16">
    <location>
        <position position="1"/>
    </location>
</feature>
<evidence type="ECO:0000256" key="13">
    <source>
        <dbReference type="SAM" id="Phobius"/>
    </source>
</evidence>
<dbReference type="InterPro" id="IPR017790">
    <property type="entry name" value="Penicillin-binding_protein_2"/>
</dbReference>
<evidence type="ECO:0000256" key="2">
    <source>
        <dbReference type="ARBA" id="ARBA00004236"/>
    </source>
</evidence>
<dbReference type="SUPFAM" id="SSF56601">
    <property type="entry name" value="beta-lactamase/transpeptidase-like"/>
    <property type="match status" value="1"/>
</dbReference>
<dbReference type="GO" id="GO:0071555">
    <property type="term" value="P:cell wall organization"/>
    <property type="evidence" value="ECO:0007669"/>
    <property type="project" value="UniProtKB-KW"/>
</dbReference>
<dbReference type="InterPro" id="IPR005311">
    <property type="entry name" value="PBP_dimer"/>
</dbReference>
<dbReference type="Gene3D" id="3.90.1310.10">
    <property type="entry name" value="Penicillin-binding protein 2a (Domain 2)"/>
    <property type="match status" value="1"/>
</dbReference>
<evidence type="ECO:0000259" key="15">
    <source>
        <dbReference type="Pfam" id="PF03717"/>
    </source>
</evidence>
<dbReference type="NCBIfam" id="TIGR03423">
    <property type="entry name" value="pbp2_mrdA"/>
    <property type="match status" value="1"/>
</dbReference>
<evidence type="ECO:0000313" key="16">
    <source>
        <dbReference type="EMBL" id="OGC45389.1"/>
    </source>
</evidence>
<dbReference type="GO" id="GO:0008658">
    <property type="term" value="F:penicillin binding"/>
    <property type="evidence" value="ECO:0007669"/>
    <property type="project" value="InterPro"/>
</dbReference>
<dbReference type="EMBL" id="MEUN01000009">
    <property type="protein sequence ID" value="OGC45389.1"/>
    <property type="molecule type" value="Genomic_DNA"/>
</dbReference>
<dbReference type="AlphaFoldDB" id="A0A1F4UKF0"/>
<comment type="caution">
    <text evidence="16">The sequence shown here is derived from an EMBL/GenBank/DDBJ whole genome shotgun (WGS) entry which is preliminary data.</text>
</comment>
<feature type="transmembrane region" description="Helical" evidence="13">
    <location>
        <begin position="31"/>
        <end position="50"/>
    </location>
</feature>
<accession>A0A1F4UKF0</accession>
<dbReference type="GO" id="GO:0006508">
    <property type="term" value="P:proteolysis"/>
    <property type="evidence" value="ECO:0007669"/>
    <property type="project" value="UniProtKB-KW"/>
</dbReference>
<comment type="subcellular location">
    <subcellularLocation>
        <location evidence="2">Cell membrane</location>
    </subcellularLocation>
    <subcellularLocation>
        <location evidence="1">Membrane</location>
        <topology evidence="1">Single-pass membrane protein</topology>
    </subcellularLocation>
</comment>
<dbReference type="InterPro" id="IPR012338">
    <property type="entry name" value="Beta-lactam/transpept-like"/>
</dbReference>
<evidence type="ECO:0000256" key="4">
    <source>
        <dbReference type="ARBA" id="ARBA00022519"/>
    </source>
</evidence>
<keyword evidence="11 13" id="KW-0472">Membrane</keyword>
<name>A0A1F4UKF0_9BACT</name>
<gene>
    <name evidence="16" type="ORF">A2400_02035</name>
</gene>
<keyword evidence="9" id="KW-0573">Peptidoglycan synthesis</keyword>
<reference evidence="16 17" key="1">
    <citation type="journal article" date="2016" name="Nat. Commun.">
        <title>Thousands of microbial genomes shed light on interconnected biogeochemical processes in an aquifer system.</title>
        <authorList>
            <person name="Anantharaman K."/>
            <person name="Brown C.T."/>
            <person name="Hug L.A."/>
            <person name="Sharon I."/>
            <person name="Castelle C.J."/>
            <person name="Probst A.J."/>
            <person name="Thomas B.C."/>
            <person name="Singh A."/>
            <person name="Wilkins M.J."/>
            <person name="Karaoz U."/>
            <person name="Brodie E.L."/>
            <person name="Williams K.H."/>
            <person name="Hubbard S.S."/>
            <person name="Banfield J.F."/>
        </authorList>
    </citation>
    <scope>NUCLEOTIDE SEQUENCE [LARGE SCALE GENOMIC DNA]</scope>
</reference>
<dbReference type="GO" id="GO:0005886">
    <property type="term" value="C:plasma membrane"/>
    <property type="evidence" value="ECO:0007669"/>
    <property type="project" value="UniProtKB-SubCell"/>
</dbReference>
<evidence type="ECO:0000256" key="7">
    <source>
        <dbReference type="ARBA" id="ARBA00022801"/>
    </source>
</evidence>
<dbReference type="GO" id="GO:0071972">
    <property type="term" value="F:peptidoglycan L,D-transpeptidase activity"/>
    <property type="evidence" value="ECO:0007669"/>
    <property type="project" value="TreeGrafter"/>
</dbReference>
<keyword evidence="5" id="KW-0645">Protease</keyword>
<organism evidence="16 17">
    <name type="scientific">candidate division WS6 bacterium RIFOXYB1_FULL_33_14</name>
    <dbReference type="NCBI Taxonomy" id="1817896"/>
    <lineage>
        <taxon>Bacteria</taxon>
        <taxon>Candidatus Dojkabacteria</taxon>
    </lineage>
</organism>
<keyword evidence="3" id="KW-1003">Cell membrane</keyword>
<dbReference type="PANTHER" id="PTHR30627:SF2">
    <property type="entry name" value="PEPTIDOGLYCAN D,D-TRANSPEPTIDASE MRDA"/>
    <property type="match status" value="1"/>
</dbReference>
<protein>
    <submittedName>
        <fullName evidence="16">Penicillin-binding protein 2</fullName>
    </submittedName>
</protein>
<keyword evidence="8" id="KW-0133">Cell shape</keyword>
<keyword evidence="12" id="KW-0961">Cell wall biogenesis/degradation</keyword>
<feature type="domain" description="Penicillin-binding protein transpeptidase" evidence="14">
    <location>
        <begin position="304"/>
        <end position="636"/>
    </location>
</feature>
<evidence type="ECO:0000259" key="14">
    <source>
        <dbReference type="Pfam" id="PF00905"/>
    </source>
</evidence>
<evidence type="ECO:0000256" key="1">
    <source>
        <dbReference type="ARBA" id="ARBA00004167"/>
    </source>
</evidence>
<dbReference type="Pfam" id="PF03717">
    <property type="entry name" value="PBP_dimer"/>
    <property type="match status" value="1"/>
</dbReference>
<keyword evidence="4" id="KW-0997">Cell inner membrane</keyword>
<keyword evidence="6 13" id="KW-0812">Transmembrane</keyword>
<dbReference type="Proteomes" id="UP000177434">
    <property type="component" value="Unassembled WGS sequence"/>
</dbReference>
<dbReference type="GO" id="GO:0009252">
    <property type="term" value="P:peptidoglycan biosynthetic process"/>
    <property type="evidence" value="ECO:0007669"/>
    <property type="project" value="UniProtKB-KW"/>
</dbReference>
<dbReference type="InterPro" id="IPR036138">
    <property type="entry name" value="PBP_dimer_sf"/>
</dbReference>
<feature type="domain" description="Penicillin-binding protein dimerisation" evidence="15">
    <location>
        <begin position="75"/>
        <end position="261"/>
    </location>
</feature>
<dbReference type="GO" id="GO:0009002">
    <property type="term" value="F:serine-type D-Ala-D-Ala carboxypeptidase activity"/>
    <property type="evidence" value="ECO:0007669"/>
    <property type="project" value="InterPro"/>
</dbReference>
<dbReference type="Pfam" id="PF00905">
    <property type="entry name" value="Transpeptidase"/>
    <property type="match status" value="1"/>
</dbReference>
<dbReference type="PANTHER" id="PTHR30627">
    <property type="entry name" value="PEPTIDOGLYCAN D,D-TRANSPEPTIDASE"/>
    <property type="match status" value="1"/>
</dbReference>
<dbReference type="InterPro" id="IPR050515">
    <property type="entry name" value="Beta-lactam/transpept"/>
</dbReference>
<keyword evidence="7" id="KW-0378">Hydrolase</keyword>
<evidence type="ECO:0000256" key="3">
    <source>
        <dbReference type="ARBA" id="ARBA00022475"/>
    </source>
</evidence>
<dbReference type="SUPFAM" id="SSF56519">
    <property type="entry name" value="Penicillin binding protein dimerisation domain"/>
    <property type="match status" value="1"/>
</dbReference>
<sequence length="649" mass="71355">KVISPSNVRKRVIAKVVKNGNSDIKISGWNFIYAFLMFGLVFSSLVFSIARLQIVEGEQMLERSEQNKVRKTSVKAFRGVIFDSKGEKLVENVPSMNVYISLEPFLQKDGSLDNGKVEKELDTLGGILGESWESKEKDGTQYSNLSERFFTIYDGSPYINKILLASDIDNELAIKIKAKGDDLEGISIDNDSKRRYIYSDMFTHILGYTGEASEKDLEKYQSLSSGDSVGKSGVERYYEEKLQGTNGVLVEEIDVFGRSVTKEPYLLTEAVSGQNLYLSIDKDVQKKLYDLLKSAVKKYSAAGGAGVIQDVNTGEILAIVSYPSYDNNLFVGGISQSKYNALLKDKGNPLLDRALSAQIPPGSTFKTVVAAGGLDSGAITSSTRYISKSGYTFSNGAPFQEFRNGSYGSLNVVQALTVSSNIFFCEMIRDWRMSELVPYLQAFGIGEYTGIDIPGEAPGRLPSPENKIKLAQTTSPWLEPVWYPEGDSCNSVIGQGITLVTPIQMSNWMATIANGGKVLVPHVAKKFVDEDGFEYPVEYSVVRENIISKSALDLVKKGMWETVNGSRGIVHALSNTGTSVAAKTGTAEFGKVNEKGIYEDTHAWVGGFFPYENPKYSFSLLLEDGGMSSNSTAVMREMITWLVQKGYVK</sequence>
<dbReference type="Gene3D" id="3.40.710.10">
    <property type="entry name" value="DD-peptidase/beta-lactamase superfamily"/>
    <property type="match status" value="1"/>
</dbReference>
<evidence type="ECO:0000313" key="17">
    <source>
        <dbReference type="Proteomes" id="UP000177434"/>
    </source>
</evidence>
<evidence type="ECO:0000256" key="9">
    <source>
        <dbReference type="ARBA" id="ARBA00022984"/>
    </source>
</evidence>
<keyword evidence="10 13" id="KW-1133">Transmembrane helix</keyword>
<evidence type="ECO:0000256" key="10">
    <source>
        <dbReference type="ARBA" id="ARBA00022989"/>
    </source>
</evidence>
<evidence type="ECO:0000256" key="5">
    <source>
        <dbReference type="ARBA" id="ARBA00022670"/>
    </source>
</evidence>
<dbReference type="InterPro" id="IPR001460">
    <property type="entry name" value="PCN-bd_Tpept"/>
</dbReference>
<evidence type="ECO:0000256" key="8">
    <source>
        <dbReference type="ARBA" id="ARBA00022960"/>
    </source>
</evidence>
<proteinExistence type="predicted"/>
<evidence type="ECO:0000256" key="6">
    <source>
        <dbReference type="ARBA" id="ARBA00022692"/>
    </source>
</evidence>
<evidence type="ECO:0000256" key="11">
    <source>
        <dbReference type="ARBA" id="ARBA00023136"/>
    </source>
</evidence>